<dbReference type="Proteomes" id="UP001597463">
    <property type="component" value="Unassembled WGS sequence"/>
</dbReference>
<sequence length="153" mass="17695">MRLLGRLRGIDVFVATANAGSFGAASRSLCLTESAVRKAIARLKERLDTQLFKRLPQNLELTKTGARFHRHCAGQRKRWKRRRHRFLKVHLSEGLLCRCRQRQKPWRSAWPAHESGLGPVMQQRPPRRHIHMGCLTTASPCVRTWARLPWSSI</sequence>
<proteinExistence type="inferred from homology"/>
<keyword evidence="4" id="KW-1185">Reference proteome</keyword>
<comment type="caution">
    <text evidence="3">The sequence shown here is derived from an EMBL/GenBank/DDBJ whole genome shotgun (WGS) entry which is preliminary data.</text>
</comment>
<dbReference type="SUPFAM" id="SSF46785">
    <property type="entry name" value="Winged helix' DNA-binding domain"/>
    <property type="match status" value="1"/>
</dbReference>
<dbReference type="Pfam" id="PF00126">
    <property type="entry name" value="HTH_1"/>
    <property type="match status" value="1"/>
</dbReference>
<evidence type="ECO:0000313" key="3">
    <source>
        <dbReference type="EMBL" id="MFD2756049.1"/>
    </source>
</evidence>
<organism evidence="3 4">
    <name type="scientific">Comamonas terrae</name>
    <dbReference type="NCBI Taxonomy" id="673548"/>
    <lineage>
        <taxon>Bacteria</taxon>
        <taxon>Pseudomonadati</taxon>
        <taxon>Pseudomonadota</taxon>
        <taxon>Betaproteobacteria</taxon>
        <taxon>Burkholderiales</taxon>
        <taxon>Comamonadaceae</taxon>
        <taxon>Comamonas</taxon>
    </lineage>
</organism>
<reference evidence="4" key="1">
    <citation type="journal article" date="2019" name="Int. J. Syst. Evol. Microbiol.">
        <title>The Global Catalogue of Microorganisms (GCM) 10K type strain sequencing project: providing services to taxonomists for standard genome sequencing and annotation.</title>
        <authorList>
            <consortium name="The Broad Institute Genomics Platform"/>
            <consortium name="The Broad Institute Genome Sequencing Center for Infectious Disease"/>
            <person name="Wu L."/>
            <person name="Ma J."/>
        </authorList>
    </citation>
    <scope>NUCLEOTIDE SEQUENCE [LARGE SCALE GENOMIC DNA]</scope>
    <source>
        <strain evidence="4">TISTR 1906</strain>
    </source>
</reference>
<dbReference type="InterPro" id="IPR036390">
    <property type="entry name" value="WH_DNA-bd_sf"/>
</dbReference>
<dbReference type="EMBL" id="JBHUMV010000009">
    <property type="protein sequence ID" value="MFD2756049.1"/>
    <property type="molecule type" value="Genomic_DNA"/>
</dbReference>
<feature type="domain" description="HTH lysR-type" evidence="2">
    <location>
        <begin position="7"/>
        <end position="62"/>
    </location>
</feature>
<gene>
    <name evidence="3" type="ORF">ACFSW6_18425</name>
</gene>
<dbReference type="InterPro" id="IPR000847">
    <property type="entry name" value="LysR_HTH_N"/>
</dbReference>
<accession>A0ABW5UU95</accession>
<name>A0ABW5UU95_9BURK</name>
<dbReference type="RefSeq" id="WP_083526677.1">
    <property type="nucleotide sequence ID" value="NZ_BCNT01000009.1"/>
</dbReference>
<dbReference type="Gene3D" id="1.10.10.10">
    <property type="entry name" value="Winged helix-like DNA-binding domain superfamily/Winged helix DNA-binding domain"/>
    <property type="match status" value="1"/>
</dbReference>
<protein>
    <submittedName>
        <fullName evidence="3">LysR family transcriptional regulator</fullName>
    </submittedName>
</protein>
<evidence type="ECO:0000259" key="2">
    <source>
        <dbReference type="PROSITE" id="PS50931"/>
    </source>
</evidence>
<evidence type="ECO:0000313" key="4">
    <source>
        <dbReference type="Proteomes" id="UP001597463"/>
    </source>
</evidence>
<dbReference type="PANTHER" id="PTHR30537:SF5">
    <property type="entry name" value="HTH-TYPE TRANSCRIPTIONAL ACTIVATOR TTDR-RELATED"/>
    <property type="match status" value="1"/>
</dbReference>
<dbReference type="PROSITE" id="PS50931">
    <property type="entry name" value="HTH_LYSR"/>
    <property type="match status" value="1"/>
</dbReference>
<evidence type="ECO:0000256" key="1">
    <source>
        <dbReference type="ARBA" id="ARBA00009437"/>
    </source>
</evidence>
<dbReference type="InterPro" id="IPR058163">
    <property type="entry name" value="LysR-type_TF_proteobact-type"/>
</dbReference>
<dbReference type="PANTHER" id="PTHR30537">
    <property type="entry name" value="HTH-TYPE TRANSCRIPTIONAL REGULATOR"/>
    <property type="match status" value="1"/>
</dbReference>
<dbReference type="InterPro" id="IPR036388">
    <property type="entry name" value="WH-like_DNA-bd_sf"/>
</dbReference>
<comment type="similarity">
    <text evidence="1">Belongs to the LysR transcriptional regulatory family.</text>
</comment>